<proteinExistence type="predicted"/>
<dbReference type="KEGG" id="rti:DC20_19835"/>
<evidence type="ECO:0000313" key="2">
    <source>
        <dbReference type="EMBL" id="ALJ00825.1"/>
    </source>
</evidence>
<dbReference type="AlphaFoldDB" id="A0A0N7HX20"/>
<dbReference type="Proteomes" id="UP000061382">
    <property type="component" value="Chromosome"/>
</dbReference>
<accession>A0A0N7HX20</accession>
<evidence type="ECO:0000313" key="3">
    <source>
        <dbReference type="Proteomes" id="UP000061382"/>
    </source>
</evidence>
<reference evidence="2 3" key="1">
    <citation type="submission" date="2015-08" db="EMBL/GenBank/DDBJ databases">
        <title>Complete genome sequence of Rufibacter tibetensis strain 1351t, a radiation-resistant bacterium from tibet plateau.</title>
        <authorList>
            <person name="Dai J."/>
        </authorList>
    </citation>
    <scope>NUCLEOTIDE SEQUENCE [LARGE SCALE GENOMIC DNA]</scope>
    <source>
        <strain evidence="2 3">1351</strain>
    </source>
</reference>
<gene>
    <name evidence="2" type="ORF">DC20_19835</name>
</gene>
<name>A0A0N7HX20_9BACT</name>
<evidence type="ECO:0000256" key="1">
    <source>
        <dbReference type="SAM" id="MobiDB-lite"/>
    </source>
</evidence>
<organism evidence="2 3">
    <name type="scientific">Rufibacter tibetensis</name>
    <dbReference type="NCBI Taxonomy" id="512763"/>
    <lineage>
        <taxon>Bacteria</taxon>
        <taxon>Pseudomonadati</taxon>
        <taxon>Bacteroidota</taxon>
        <taxon>Cytophagia</taxon>
        <taxon>Cytophagales</taxon>
        <taxon>Hymenobacteraceae</taxon>
        <taxon>Rufibacter</taxon>
    </lineage>
</organism>
<dbReference type="PATRIC" id="fig|512763.3.peg.4357"/>
<sequence>MVVPCQRLEPYFLYEFQNNVFCWKTWNMSSSNFVFLKVKPRFSVSSLSSERLEVYGAGQSPAAEALAEGSGTHSARAEGGASRP</sequence>
<protein>
    <submittedName>
        <fullName evidence="2">Uncharacterized protein</fullName>
    </submittedName>
</protein>
<feature type="region of interest" description="Disordered" evidence="1">
    <location>
        <begin position="65"/>
        <end position="84"/>
    </location>
</feature>
<keyword evidence="3" id="KW-1185">Reference proteome</keyword>
<dbReference type="EMBL" id="CP012643">
    <property type="protein sequence ID" value="ALJ00825.1"/>
    <property type="molecule type" value="Genomic_DNA"/>
</dbReference>